<dbReference type="HAMAP" id="MF_00703">
    <property type="entry name" value="Thymid_phosp_2"/>
    <property type="match status" value="1"/>
</dbReference>
<dbReference type="SUPFAM" id="SSF54680">
    <property type="entry name" value="Pyrimidine nucleoside phosphorylase C-terminal domain"/>
    <property type="match status" value="1"/>
</dbReference>
<evidence type="ECO:0000256" key="4">
    <source>
        <dbReference type="HAMAP-Rule" id="MF_00703"/>
    </source>
</evidence>
<dbReference type="Pfam" id="PF07831">
    <property type="entry name" value="PYNP_C"/>
    <property type="match status" value="1"/>
</dbReference>
<dbReference type="InterPro" id="IPR017872">
    <property type="entry name" value="Pyrmidine_PPase_CS"/>
</dbReference>
<evidence type="ECO:0000313" key="7">
    <source>
        <dbReference type="Proteomes" id="UP000295375"/>
    </source>
</evidence>
<name>A0A4R6UP18_9GAMM</name>
<protein>
    <recommendedName>
        <fullName evidence="4">Putative thymidine phosphorylase</fullName>
        <ecNumber evidence="4">2.4.2.4</ecNumber>
    </recommendedName>
    <alternativeName>
        <fullName evidence="4">TdRPase</fullName>
    </alternativeName>
</protein>
<dbReference type="RefSeq" id="WP_133592976.1">
    <property type="nucleotide sequence ID" value="NZ_CP037953.1"/>
</dbReference>
<dbReference type="SUPFAM" id="SSF52418">
    <property type="entry name" value="Nucleoside phosphorylase/phosphoribosyltransferase catalytic domain"/>
    <property type="match status" value="1"/>
</dbReference>
<dbReference type="Gene3D" id="3.40.1030.10">
    <property type="entry name" value="Nucleoside phosphorylase/phosphoribosyltransferase catalytic domain"/>
    <property type="match status" value="1"/>
</dbReference>
<dbReference type="EMBL" id="SNYM01000022">
    <property type="protein sequence ID" value="TDQ44974.1"/>
    <property type="molecule type" value="Genomic_DNA"/>
</dbReference>
<dbReference type="Proteomes" id="UP000295375">
    <property type="component" value="Unassembled WGS sequence"/>
</dbReference>
<dbReference type="OrthoDB" id="341217at2"/>
<proteinExistence type="inferred from homology"/>
<dbReference type="InterPro" id="IPR017459">
    <property type="entry name" value="Glycosyl_Trfase_fam3_N_dom"/>
</dbReference>
<keyword evidence="7" id="KW-1185">Reference proteome</keyword>
<dbReference type="PANTHER" id="PTHR10515:SF0">
    <property type="entry name" value="THYMIDINE PHOSPHORYLASE"/>
    <property type="match status" value="1"/>
</dbReference>
<dbReference type="InterPro" id="IPR013466">
    <property type="entry name" value="Thymidine/AMP_Pase"/>
</dbReference>
<dbReference type="NCBIfam" id="TIGR02645">
    <property type="entry name" value="ARCH_P_rylase"/>
    <property type="match status" value="1"/>
</dbReference>
<evidence type="ECO:0000256" key="3">
    <source>
        <dbReference type="ARBA" id="ARBA00048550"/>
    </source>
</evidence>
<comment type="caution">
    <text evidence="6">The sequence shown here is derived from an EMBL/GenBank/DDBJ whole genome shotgun (WGS) entry which is preliminary data.</text>
</comment>
<sequence>MDENRLKAKRMGIDAQRKCVAYMSSSCHVCRAEGFNALSRVRLTVGERHLIADLNICQESIIPEGHIGLSEKAWQLLDCQPGQAVSVAHPLPLASMAKVRRKFFGHQLLQADYEAILFDVVAERYSDVQLTAFLAAASKDMHEEEITALTSAMVAVGEQLSWHRGPVLDKHCVGGLPGNRTTPIVVAVVAANGFCMPKTSSRAITSPAGTADTMETMTQVDLSLNQMRSVVAREGACLVWGGAVNLSPADDILIRVERVLDIDSDAQLIASVLSKKKAAGAGAVLIDIPVGPTAKVRTDVAGERLASTLKAVGERIGLRVHARITDGRQPIGRGIGPALEARDVLAVLQNRSDAPGDLRLRALQLAGDLLELGGVPVGEGFRRAEQTLSSGEALRKFLAICDAQGGFREPTKARFKHPVTAARNGVVRDVDNRVLARLAKLAGAPATQSAGIELHVRLGDAVIEGEPLFTLHADTRGELTYALAYLDMQQEIFVISEEEAS</sequence>
<dbReference type="NCBIfam" id="NF003338">
    <property type="entry name" value="PRK04350.1"/>
    <property type="match status" value="1"/>
</dbReference>
<dbReference type="InterPro" id="IPR000053">
    <property type="entry name" value="Thymidine/pyrmidine_PPase"/>
</dbReference>
<dbReference type="SUPFAM" id="SSF47648">
    <property type="entry name" value="Nucleoside phosphorylase/phosphoribosyltransferase N-terminal domain"/>
    <property type="match status" value="1"/>
</dbReference>
<dbReference type="InterPro" id="IPR036566">
    <property type="entry name" value="PYNP-like_C_sf"/>
</dbReference>
<dbReference type="InterPro" id="IPR035902">
    <property type="entry name" value="Nuc_phospho_transferase"/>
</dbReference>
<keyword evidence="2 4" id="KW-0808">Transferase</keyword>
<organism evidence="6 7">
    <name type="scientific">Permianibacter aggregans</name>
    <dbReference type="NCBI Taxonomy" id="1510150"/>
    <lineage>
        <taxon>Bacteria</taxon>
        <taxon>Pseudomonadati</taxon>
        <taxon>Pseudomonadota</taxon>
        <taxon>Gammaproteobacteria</taxon>
        <taxon>Pseudomonadales</taxon>
        <taxon>Pseudomonadaceae</taxon>
        <taxon>Permianibacter</taxon>
    </lineage>
</organism>
<dbReference type="InterPro" id="IPR000312">
    <property type="entry name" value="Glycosyl_Trfase_fam3"/>
</dbReference>
<dbReference type="InterPro" id="IPR036320">
    <property type="entry name" value="Glycosyl_Trfase_fam3_N_dom_sf"/>
</dbReference>
<comment type="similarity">
    <text evidence="4">Belongs to the thymidine/pyrimidine-nucleoside phosphorylase family. Type 2 subfamily.</text>
</comment>
<dbReference type="Pfam" id="PF02885">
    <property type="entry name" value="Glycos_trans_3N"/>
    <property type="match status" value="1"/>
</dbReference>
<dbReference type="GO" id="GO:0006206">
    <property type="term" value="P:pyrimidine nucleobase metabolic process"/>
    <property type="evidence" value="ECO:0007669"/>
    <property type="project" value="InterPro"/>
</dbReference>
<dbReference type="GO" id="GO:0005829">
    <property type="term" value="C:cytosol"/>
    <property type="evidence" value="ECO:0007669"/>
    <property type="project" value="TreeGrafter"/>
</dbReference>
<dbReference type="InterPro" id="IPR013102">
    <property type="entry name" value="PYNP_C"/>
</dbReference>
<evidence type="ECO:0000259" key="5">
    <source>
        <dbReference type="SMART" id="SM00941"/>
    </source>
</evidence>
<dbReference type="GO" id="GO:0009032">
    <property type="term" value="F:thymidine phosphorylase activity"/>
    <property type="evidence" value="ECO:0007669"/>
    <property type="project" value="UniProtKB-UniRule"/>
</dbReference>
<dbReference type="Gene3D" id="2.40.40.20">
    <property type="match status" value="1"/>
</dbReference>
<dbReference type="AlphaFoldDB" id="A0A4R6UP18"/>
<dbReference type="PANTHER" id="PTHR10515">
    <property type="entry name" value="THYMIDINE PHOSPHORYLASE"/>
    <property type="match status" value="1"/>
</dbReference>
<reference evidence="6 7" key="1">
    <citation type="submission" date="2019-03" db="EMBL/GenBank/DDBJ databases">
        <title>Genomic Encyclopedia of Type Strains, Phase IV (KMG-IV): sequencing the most valuable type-strain genomes for metagenomic binning, comparative biology and taxonomic classification.</title>
        <authorList>
            <person name="Goeker M."/>
        </authorList>
    </citation>
    <scope>NUCLEOTIDE SEQUENCE [LARGE SCALE GENOMIC DNA]</scope>
    <source>
        <strain evidence="6 7">DSM 103792</strain>
    </source>
</reference>
<keyword evidence="1 4" id="KW-0328">Glycosyltransferase</keyword>
<evidence type="ECO:0000256" key="1">
    <source>
        <dbReference type="ARBA" id="ARBA00022676"/>
    </source>
</evidence>
<dbReference type="PROSITE" id="PS00647">
    <property type="entry name" value="THYMID_PHOSPHORYLASE"/>
    <property type="match status" value="1"/>
</dbReference>
<dbReference type="EC" id="2.4.2.4" evidence="4"/>
<evidence type="ECO:0000256" key="2">
    <source>
        <dbReference type="ARBA" id="ARBA00022679"/>
    </source>
</evidence>
<dbReference type="Pfam" id="PF00591">
    <property type="entry name" value="Glycos_transf_3"/>
    <property type="match status" value="1"/>
</dbReference>
<feature type="domain" description="Pyrimidine nucleoside phosphorylase C-terminal" evidence="5">
    <location>
        <begin position="426"/>
        <end position="493"/>
    </location>
</feature>
<evidence type="ECO:0000313" key="6">
    <source>
        <dbReference type="EMBL" id="TDQ44974.1"/>
    </source>
</evidence>
<accession>A0A4R6UP18</accession>
<gene>
    <name evidence="6" type="ORF">EV696_12230</name>
</gene>
<comment type="catalytic activity">
    <reaction evidence="3 4">
        <text>thymidine + phosphate = 2-deoxy-alpha-D-ribose 1-phosphate + thymine</text>
        <dbReference type="Rhea" id="RHEA:16037"/>
        <dbReference type="ChEBI" id="CHEBI:17748"/>
        <dbReference type="ChEBI" id="CHEBI:17821"/>
        <dbReference type="ChEBI" id="CHEBI:43474"/>
        <dbReference type="ChEBI" id="CHEBI:57259"/>
        <dbReference type="EC" id="2.4.2.4"/>
    </reaction>
</comment>
<dbReference type="Gene3D" id="3.90.1170.30">
    <property type="entry name" value="Pyrimidine nucleoside phosphorylase-like, C-terminal domain"/>
    <property type="match status" value="1"/>
</dbReference>
<dbReference type="GO" id="GO:0004645">
    <property type="term" value="F:1,4-alpha-oligoglucan phosphorylase activity"/>
    <property type="evidence" value="ECO:0007669"/>
    <property type="project" value="InterPro"/>
</dbReference>
<dbReference type="Gene3D" id="1.20.970.50">
    <property type="match status" value="1"/>
</dbReference>
<dbReference type="GO" id="GO:0006213">
    <property type="term" value="P:pyrimidine nucleoside metabolic process"/>
    <property type="evidence" value="ECO:0007669"/>
    <property type="project" value="InterPro"/>
</dbReference>
<dbReference type="InterPro" id="IPR028579">
    <property type="entry name" value="Thym_Pase_Put"/>
</dbReference>
<dbReference type="SMART" id="SM00941">
    <property type="entry name" value="PYNP_C"/>
    <property type="match status" value="1"/>
</dbReference>